<proteinExistence type="inferred from homology"/>
<comment type="caution">
    <text evidence="2">The sequence shown here is derived from an EMBL/GenBank/DDBJ whole genome shotgun (WGS) entry which is preliminary data.</text>
</comment>
<accession>A0A4V2J3S5</accession>
<evidence type="ECO:0000256" key="1">
    <source>
        <dbReference type="ARBA" id="ARBA00010552"/>
    </source>
</evidence>
<dbReference type="PANTHER" id="PTHR11803">
    <property type="entry name" value="2-IMINOBUTANOATE/2-IMINOPROPANOATE DEAMINASE RIDA"/>
    <property type="match status" value="1"/>
</dbReference>
<dbReference type="Proteomes" id="UP000293142">
    <property type="component" value="Unassembled WGS sequence"/>
</dbReference>
<dbReference type="InterPro" id="IPR035959">
    <property type="entry name" value="RutC-like_sf"/>
</dbReference>
<dbReference type="RefSeq" id="WP_131015746.1">
    <property type="nucleotide sequence ID" value="NZ_SIRE01000017.1"/>
</dbReference>
<evidence type="ECO:0000313" key="3">
    <source>
        <dbReference type="Proteomes" id="UP000293142"/>
    </source>
</evidence>
<keyword evidence="3" id="KW-1185">Reference proteome</keyword>
<dbReference type="EMBL" id="SIRE01000017">
    <property type="protein sequence ID" value="TBL75256.1"/>
    <property type="molecule type" value="Genomic_DNA"/>
</dbReference>
<dbReference type="AlphaFoldDB" id="A0A4V2J3S5"/>
<sequence>MMRSVVLLISGMLPTGGDGQLVGKGDPTAQAEQVFQNIGAVLSAAGATFADVVKLNIYLTDIGLRSAIAPVREACFGQNKPASTLQEISRLAHPDALLEVEAIAYL</sequence>
<name>A0A4V2J3S5_9BACL</name>
<dbReference type="Pfam" id="PF01042">
    <property type="entry name" value="Ribonuc_L-PSP"/>
    <property type="match status" value="1"/>
</dbReference>
<dbReference type="CDD" id="cd00448">
    <property type="entry name" value="YjgF_YER057c_UK114_family"/>
    <property type="match status" value="1"/>
</dbReference>
<evidence type="ECO:0000313" key="2">
    <source>
        <dbReference type="EMBL" id="TBL75256.1"/>
    </source>
</evidence>
<dbReference type="PANTHER" id="PTHR11803:SF58">
    <property type="entry name" value="PROTEIN HMF1-RELATED"/>
    <property type="match status" value="1"/>
</dbReference>
<reference evidence="2 3" key="1">
    <citation type="submission" date="2019-02" db="EMBL/GenBank/DDBJ databases">
        <title>Paenibacillus sp. nov., isolated from surface-sterilized tissue of Thalictrum simplex L.</title>
        <authorList>
            <person name="Tuo L."/>
        </authorList>
    </citation>
    <scope>NUCLEOTIDE SEQUENCE [LARGE SCALE GENOMIC DNA]</scope>
    <source>
        <strain evidence="2 3">N2SHLJ1</strain>
    </source>
</reference>
<gene>
    <name evidence="2" type="ORF">EYB31_22840</name>
</gene>
<dbReference type="Gene3D" id="3.30.1330.40">
    <property type="entry name" value="RutC-like"/>
    <property type="match status" value="1"/>
</dbReference>
<dbReference type="InterPro" id="IPR006175">
    <property type="entry name" value="YjgF/YER057c/UK114"/>
</dbReference>
<comment type="similarity">
    <text evidence="1">Belongs to the RutC family.</text>
</comment>
<dbReference type="GO" id="GO:0005829">
    <property type="term" value="C:cytosol"/>
    <property type="evidence" value="ECO:0007669"/>
    <property type="project" value="TreeGrafter"/>
</dbReference>
<dbReference type="OrthoDB" id="9803101at2"/>
<dbReference type="SUPFAM" id="SSF55298">
    <property type="entry name" value="YjgF-like"/>
    <property type="match status" value="1"/>
</dbReference>
<organism evidence="2 3">
    <name type="scientific">Paenibacillus thalictri</name>
    <dbReference type="NCBI Taxonomy" id="2527873"/>
    <lineage>
        <taxon>Bacteria</taxon>
        <taxon>Bacillati</taxon>
        <taxon>Bacillota</taxon>
        <taxon>Bacilli</taxon>
        <taxon>Bacillales</taxon>
        <taxon>Paenibacillaceae</taxon>
        <taxon>Paenibacillus</taxon>
    </lineage>
</organism>
<protein>
    <submittedName>
        <fullName evidence="2">RidA family protein</fullName>
    </submittedName>
</protein>
<dbReference type="GO" id="GO:0019239">
    <property type="term" value="F:deaminase activity"/>
    <property type="evidence" value="ECO:0007669"/>
    <property type="project" value="TreeGrafter"/>
</dbReference>